<proteinExistence type="predicted"/>
<keyword evidence="2" id="KW-1185">Reference proteome</keyword>
<dbReference type="AlphaFoldDB" id="A0A2X0M0Y4"/>
<protein>
    <submittedName>
        <fullName evidence="1">BQ5605_C018g08779 protein</fullName>
    </submittedName>
</protein>
<evidence type="ECO:0000313" key="1">
    <source>
        <dbReference type="EMBL" id="SGY26766.1"/>
    </source>
</evidence>
<dbReference type="EMBL" id="FQNC01000020">
    <property type="protein sequence ID" value="SGY26766.1"/>
    <property type="molecule type" value="Genomic_DNA"/>
</dbReference>
<dbReference type="Proteomes" id="UP000249464">
    <property type="component" value="Unassembled WGS sequence"/>
</dbReference>
<name>A0A2X0M0Y4_9BASI</name>
<gene>
    <name evidence="1" type="primary">BQ5605_C018g08779</name>
    <name evidence="1" type="ORF">BQ5605_C018G08779</name>
</gene>
<reference evidence="1 2" key="1">
    <citation type="submission" date="2016-11" db="EMBL/GenBank/DDBJ databases">
        <authorList>
            <person name="Jaros S."/>
            <person name="Januszkiewicz K."/>
            <person name="Wedrychowicz H."/>
        </authorList>
    </citation>
    <scope>NUCLEOTIDE SEQUENCE [LARGE SCALE GENOMIC DNA]</scope>
</reference>
<accession>A0A2X0M0Y4</accession>
<organism evidence="1 2">
    <name type="scientific">Microbotryum silenes-dioicae</name>
    <dbReference type="NCBI Taxonomy" id="796604"/>
    <lineage>
        <taxon>Eukaryota</taxon>
        <taxon>Fungi</taxon>
        <taxon>Dikarya</taxon>
        <taxon>Basidiomycota</taxon>
        <taxon>Pucciniomycotina</taxon>
        <taxon>Microbotryomycetes</taxon>
        <taxon>Microbotryales</taxon>
        <taxon>Microbotryaceae</taxon>
        <taxon>Microbotryum</taxon>
    </lineage>
</organism>
<sequence length="52" mass="5911">MTSSTISTSSQCGLIQTMKRFDPQAWLLQDLQKSSFLVFKCGIPYIIRSPTR</sequence>
<evidence type="ECO:0000313" key="2">
    <source>
        <dbReference type="Proteomes" id="UP000249464"/>
    </source>
</evidence>